<evidence type="ECO:0000313" key="1">
    <source>
        <dbReference type="EMBL" id="KAK5621390.1"/>
    </source>
</evidence>
<evidence type="ECO:0000313" key="2">
    <source>
        <dbReference type="Proteomes" id="UP001311232"/>
    </source>
</evidence>
<evidence type="ECO:0008006" key="3">
    <source>
        <dbReference type="Google" id="ProtNLM"/>
    </source>
</evidence>
<accession>A0AAV9SJE7</accession>
<gene>
    <name evidence="1" type="ORF">CRENBAI_007613</name>
</gene>
<comment type="caution">
    <text evidence="1">The sequence shown here is derived from an EMBL/GenBank/DDBJ whole genome shotgun (WGS) entry which is preliminary data.</text>
</comment>
<dbReference type="EMBL" id="JAHHUM010000306">
    <property type="protein sequence ID" value="KAK5621390.1"/>
    <property type="molecule type" value="Genomic_DNA"/>
</dbReference>
<name>A0AAV9SJE7_9TELE</name>
<dbReference type="Proteomes" id="UP001311232">
    <property type="component" value="Unassembled WGS sequence"/>
</dbReference>
<dbReference type="AlphaFoldDB" id="A0AAV9SJE7"/>
<keyword evidence="2" id="KW-1185">Reference proteome</keyword>
<organism evidence="1 2">
    <name type="scientific">Crenichthys baileyi</name>
    <name type="common">White River springfish</name>
    <dbReference type="NCBI Taxonomy" id="28760"/>
    <lineage>
        <taxon>Eukaryota</taxon>
        <taxon>Metazoa</taxon>
        <taxon>Chordata</taxon>
        <taxon>Craniata</taxon>
        <taxon>Vertebrata</taxon>
        <taxon>Euteleostomi</taxon>
        <taxon>Actinopterygii</taxon>
        <taxon>Neopterygii</taxon>
        <taxon>Teleostei</taxon>
        <taxon>Neoteleostei</taxon>
        <taxon>Acanthomorphata</taxon>
        <taxon>Ovalentaria</taxon>
        <taxon>Atherinomorphae</taxon>
        <taxon>Cyprinodontiformes</taxon>
        <taxon>Goodeidae</taxon>
        <taxon>Crenichthys</taxon>
    </lineage>
</organism>
<reference evidence="1 2" key="1">
    <citation type="submission" date="2021-06" db="EMBL/GenBank/DDBJ databases">
        <authorList>
            <person name="Palmer J.M."/>
        </authorList>
    </citation>
    <scope>NUCLEOTIDE SEQUENCE [LARGE SCALE GENOMIC DNA]</scope>
    <source>
        <strain evidence="1 2">MEX-2019</strain>
        <tissue evidence="1">Muscle</tissue>
    </source>
</reference>
<proteinExistence type="predicted"/>
<sequence>MGQKVQSSRNAWSRATAPLHPEEADEVVLAFGEEVVLEGLSLSWPVNSSGFPQFAMSFSKPARLKVILGESNTEKLTLPNGTPNSLDELLSKVKDTFGLKEQLQTAIHGQRLWK</sequence>
<protein>
    <recommendedName>
        <fullName evidence="3">Ubiquitin-like domain-containing protein</fullName>
    </recommendedName>
</protein>